<feature type="transmembrane region" description="Helical" evidence="1">
    <location>
        <begin position="205"/>
        <end position="227"/>
    </location>
</feature>
<feature type="transmembrane region" description="Helical" evidence="1">
    <location>
        <begin position="6"/>
        <end position="24"/>
    </location>
</feature>
<feature type="transmembrane region" description="Helical" evidence="1">
    <location>
        <begin position="83"/>
        <end position="103"/>
    </location>
</feature>
<accession>S7W8E0</accession>
<evidence type="ECO:0000313" key="3">
    <source>
        <dbReference type="Proteomes" id="UP000014978"/>
    </source>
</evidence>
<dbReference type="InParanoid" id="S7W8E0"/>
<feature type="transmembrane region" description="Helical" evidence="1">
    <location>
        <begin position="172"/>
        <end position="193"/>
    </location>
</feature>
<organism evidence="2 3">
    <name type="scientific">Spraguea lophii (strain 42_110)</name>
    <name type="common">Microsporidian parasite</name>
    <dbReference type="NCBI Taxonomy" id="1358809"/>
    <lineage>
        <taxon>Eukaryota</taxon>
        <taxon>Fungi</taxon>
        <taxon>Fungi incertae sedis</taxon>
        <taxon>Microsporidia</taxon>
        <taxon>Spragueidae</taxon>
        <taxon>Spraguea</taxon>
    </lineage>
</organism>
<keyword evidence="1" id="KW-0472">Membrane</keyword>
<reference evidence="3" key="1">
    <citation type="journal article" date="2013" name="PLoS Genet.">
        <title>The genome of Spraguea lophii and the basis of host-microsporidian interactions.</title>
        <authorList>
            <person name="Campbell S.E."/>
            <person name="Williams T.A."/>
            <person name="Yousuf A."/>
            <person name="Soanes D.M."/>
            <person name="Paszkiewicz K.H."/>
            <person name="Williams B.A.P."/>
        </authorList>
    </citation>
    <scope>NUCLEOTIDE SEQUENCE [LARGE SCALE GENOMIC DNA]</scope>
    <source>
        <strain evidence="3">42_110</strain>
    </source>
</reference>
<feature type="transmembrane region" description="Helical" evidence="1">
    <location>
        <begin position="258"/>
        <end position="277"/>
    </location>
</feature>
<evidence type="ECO:0000256" key="1">
    <source>
        <dbReference type="SAM" id="Phobius"/>
    </source>
</evidence>
<dbReference type="Proteomes" id="UP000014978">
    <property type="component" value="Unassembled WGS sequence"/>
</dbReference>
<dbReference type="EMBL" id="ATCN01000399">
    <property type="protein sequence ID" value="EPR79116.1"/>
    <property type="molecule type" value="Genomic_DNA"/>
</dbReference>
<dbReference type="HOGENOM" id="CLU_943896_0_0_1"/>
<protein>
    <submittedName>
        <fullName evidence="2">Uncharacterized protein</fullName>
    </submittedName>
</protein>
<feature type="transmembrane region" description="Helical" evidence="1">
    <location>
        <begin position="115"/>
        <end position="135"/>
    </location>
</feature>
<proteinExistence type="predicted"/>
<dbReference type="VEuPathDB" id="MicrosporidiaDB:SLOPH_884"/>
<comment type="caution">
    <text evidence="2">The sequence shown here is derived from an EMBL/GenBank/DDBJ whole genome shotgun (WGS) entry which is preliminary data.</text>
</comment>
<feature type="transmembrane region" description="Helical" evidence="1">
    <location>
        <begin position="141"/>
        <end position="160"/>
    </location>
</feature>
<evidence type="ECO:0000313" key="2">
    <source>
        <dbReference type="EMBL" id="EPR79116.1"/>
    </source>
</evidence>
<gene>
    <name evidence="2" type="ORF">SLOPH_884</name>
</gene>
<dbReference type="AlphaFoldDB" id="S7W8E0"/>
<keyword evidence="3" id="KW-1185">Reference proteome</keyword>
<sequence>MQRKIFFNFIFFVRLLTSMIYNYFHKKIYTQSNSCETLIGHLFILPVLFIMRRKIIVNTKIIFSVMLSLVAEFLSKNSSRKNLFISSYLTQIVKIVIISIGYAIYQKGKVRRYEIISQVVIIFGFVISIIFTNELVSMCPLFFISQLSVILFALSQILFYMNLQKIFVLDYIYSFVLFSTLFYSTFFLYDYFFSQIINQEELSNISLYFYSLSKVLDLILPILYYVFINPFGSNIYLCVQYAITLLWNEIYIRSPVKIHLIIVLLFSLASLLIYNYCSYKRELCYKKNMSIPSNF</sequence>
<keyword evidence="1" id="KW-0812">Transmembrane</keyword>
<keyword evidence="1" id="KW-1133">Transmembrane helix</keyword>
<name>S7W8E0_SPRLO</name>